<keyword evidence="2" id="KW-0012">Acyltransferase</keyword>
<evidence type="ECO:0000259" key="3">
    <source>
        <dbReference type="PROSITE" id="PS51186"/>
    </source>
</evidence>
<name>A0A365P8C9_9ACTN</name>
<dbReference type="AlphaFoldDB" id="A0A365P8C9"/>
<dbReference type="EMBL" id="QNTT01000036">
    <property type="protein sequence ID" value="RBA33474.1"/>
    <property type="molecule type" value="Genomic_DNA"/>
</dbReference>
<organism evidence="4 5">
    <name type="scientific">Dietzia maris</name>
    <dbReference type="NCBI Taxonomy" id="37915"/>
    <lineage>
        <taxon>Bacteria</taxon>
        <taxon>Bacillati</taxon>
        <taxon>Actinomycetota</taxon>
        <taxon>Actinomycetes</taxon>
        <taxon>Mycobacteriales</taxon>
        <taxon>Dietziaceae</taxon>
        <taxon>Dietzia</taxon>
    </lineage>
</organism>
<accession>A0A365P8C9</accession>
<dbReference type="PANTHER" id="PTHR43072">
    <property type="entry name" value="N-ACETYLTRANSFERASE"/>
    <property type="match status" value="1"/>
</dbReference>
<dbReference type="PROSITE" id="PS51186">
    <property type="entry name" value="GNAT"/>
    <property type="match status" value="1"/>
</dbReference>
<comment type="caution">
    <text evidence="4">The sequence shown here is derived from an EMBL/GenBank/DDBJ whole genome shotgun (WGS) entry which is preliminary data.</text>
</comment>
<dbReference type="Gene3D" id="3.40.630.30">
    <property type="match status" value="1"/>
</dbReference>
<dbReference type="SUPFAM" id="SSF55729">
    <property type="entry name" value="Acyl-CoA N-acyltransferases (Nat)"/>
    <property type="match status" value="1"/>
</dbReference>
<reference evidence="4 5" key="1">
    <citation type="submission" date="2018-06" db="EMBL/GenBank/DDBJ databases">
        <title>Whole genome sequencing of four bacterial strains from South Shetland trench revealing bio-synthetic gene clusters.</title>
        <authorList>
            <person name="Abdel-Mageed W.M."/>
            <person name="Lehri B."/>
            <person name="Jarmusch S.A."/>
            <person name="Miranda K."/>
            <person name="Goodfellow M."/>
            <person name="Jaspars M."/>
            <person name="Karlyshev A.V."/>
        </authorList>
    </citation>
    <scope>NUCLEOTIDE SEQUENCE [LARGE SCALE GENOMIC DNA]</scope>
    <source>
        <strain evidence="4 5">SST1</strain>
    </source>
</reference>
<keyword evidence="1 4" id="KW-0808">Transferase</keyword>
<protein>
    <submittedName>
        <fullName evidence="4">GNAT family N-acetyltransferase</fullName>
    </submittedName>
</protein>
<dbReference type="Proteomes" id="UP000252187">
    <property type="component" value="Unassembled WGS sequence"/>
</dbReference>
<feature type="domain" description="N-acetyltransferase" evidence="3">
    <location>
        <begin position="3"/>
        <end position="177"/>
    </location>
</feature>
<proteinExistence type="predicted"/>
<sequence length="177" mass="18959">MTARLSDASVADIDAVSALAARTFPLACPPELGPVEIRAFIAEHLGPEAFRAHLVTPGHEVLVARGDDGEMVGYILLIAGTEMDPGCAGQVIHRPTTGVSKFYVDLDHHGGGIAADMLDEVCRRCRAAGTRSIWLATNVANARARRFYVKRGFEPRGNRTFDVGGVANTDVVYELAL</sequence>
<gene>
    <name evidence="4" type="ORF">DQ226_12705</name>
</gene>
<evidence type="ECO:0000256" key="2">
    <source>
        <dbReference type="ARBA" id="ARBA00023315"/>
    </source>
</evidence>
<dbReference type="Pfam" id="PF00583">
    <property type="entry name" value="Acetyltransf_1"/>
    <property type="match status" value="1"/>
</dbReference>
<dbReference type="InterPro" id="IPR000182">
    <property type="entry name" value="GNAT_dom"/>
</dbReference>
<dbReference type="InterPro" id="IPR016181">
    <property type="entry name" value="Acyl_CoA_acyltransferase"/>
</dbReference>
<dbReference type="PANTHER" id="PTHR43072:SF23">
    <property type="entry name" value="UPF0039 PROTEIN C11D3.02C"/>
    <property type="match status" value="1"/>
</dbReference>
<dbReference type="GO" id="GO:0016747">
    <property type="term" value="F:acyltransferase activity, transferring groups other than amino-acyl groups"/>
    <property type="evidence" value="ECO:0007669"/>
    <property type="project" value="InterPro"/>
</dbReference>
<evidence type="ECO:0000313" key="4">
    <source>
        <dbReference type="EMBL" id="RBA33474.1"/>
    </source>
</evidence>
<evidence type="ECO:0000313" key="5">
    <source>
        <dbReference type="Proteomes" id="UP000252187"/>
    </source>
</evidence>
<dbReference type="CDD" id="cd04301">
    <property type="entry name" value="NAT_SF"/>
    <property type="match status" value="1"/>
</dbReference>
<evidence type="ECO:0000256" key="1">
    <source>
        <dbReference type="ARBA" id="ARBA00022679"/>
    </source>
</evidence>